<evidence type="ECO:0000256" key="5">
    <source>
        <dbReference type="ARBA" id="ARBA00023134"/>
    </source>
</evidence>
<dbReference type="Pfam" id="PF00503">
    <property type="entry name" value="G-alpha"/>
    <property type="match status" value="1"/>
</dbReference>
<keyword evidence="1" id="KW-0519">Myristate</keyword>
<dbReference type="GO" id="GO:0003924">
    <property type="term" value="F:GTPase activity"/>
    <property type="evidence" value="ECO:0007669"/>
    <property type="project" value="InterPro"/>
</dbReference>
<sequence>ADADTIAKVISTNTESDPITPEVAAAFCSFFDSIDRIAAPDYKPSEQDILLTRIKTTGIVEVNFVIKNVRFRNKIYKKHFSFLEKEKHCRIFDVGGQRSERKKWIHCFEDVNAVIYIVAISEYDEVLFEDNTTNRILESMRLFESICNSRWFISTSIILFLNKKDLFAEKIKTKSIRTAFPQYNGSFFYAISTFSSEFSLLHFNKHLIV</sequence>
<keyword evidence="2 10" id="KW-0479">Metal-binding</keyword>
<reference evidence="13" key="1">
    <citation type="submission" date="2016-06" db="UniProtKB">
        <authorList>
            <consortium name="WormBaseParasite"/>
        </authorList>
    </citation>
    <scope>IDENTIFICATION</scope>
</reference>
<dbReference type="GO" id="GO:0005737">
    <property type="term" value="C:cytoplasm"/>
    <property type="evidence" value="ECO:0007669"/>
    <property type="project" value="TreeGrafter"/>
</dbReference>
<evidence type="ECO:0000256" key="6">
    <source>
        <dbReference type="ARBA" id="ARBA00023139"/>
    </source>
</evidence>
<dbReference type="PROSITE" id="PS51882">
    <property type="entry name" value="G_ALPHA"/>
    <property type="match status" value="1"/>
</dbReference>
<evidence type="ECO:0000256" key="10">
    <source>
        <dbReference type="PIRSR" id="PIRSR601019-2"/>
    </source>
</evidence>
<dbReference type="GO" id="GO:0005525">
    <property type="term" value="F:GTP binding"/>
    <property type="evidence" value="ECO:0007669"/>
    <property type="project" value="UniProtKB-KW"/>
</dbReference>
<feature type="binding site" evidence="10">
    <location>
        <position position="56"/>
    </location>
    <ligand>
        <name>Mg(2+)</name>
        <dbReference type="ChEBI" id="CHEBI:18420"/>
    </ligand>
</feature>
<keyword evidence="4 10" id="KW-0460">Magnesium</keyword>
<keyword evidence="7" id="KW-0807">Transducer</keyword>
<dbReference type="InterPro" id="IPR001019">
    <property type="entry name" value="Gprotein_alpha_su"/>
</dbReference>
<keyword evidence="6" id="KW-0564">Palmitate</keyword>
<keyword evidence="5 9" id="KW-0342">GTP-binding</keyword>
<evidence type="ECO:0000256" key="9">
    <source>
        <dbReference type="PIRSR" id="PIRSR601019-1"/>
    </source>
</evidence>
<dbReference type="PANTHER" id="PTHR10218:SF245">
    <property type="entry name" value="GUANINE NUCLEOTIDE-BINDING PROTEIN ALPHA-2 SUBUNIT-RELATED"/>
    <property type="match status" value="1"/>
</dbReference>
<evidence type="ECO:0000313" key="11">
    <source>
        <dbReference type="EMBL" id="VDK28238.1"/>
    </source>
</evidence>
<dbReference type="GO" id="GO:0007188">
    <property type="term" value="P:adenylate cyclase-modulating G protein-coupled receptor signaling pathway"/>
    <property type="evidence" value="ECO:0007669"/>
    <property type="project" value="TreeGrafter"/>
</dbReference>
<dbReference type="GO" id="GO:0001664">
    <property type="term" value="F:G protein-coupled receptor binding"/>
    <property type="evidence" value="ECO:0007669"/>
    <property type="project" value="TreeGrafter"/>
</dbReference>
<evidence type="ECO:0000313" key="13">
    <source>
        <dbReference type="WBParaSite" id="GPUH_0000052101-mRNA-1"/>
    </source>
</evidence>
<dbReference type="SUPFAM" id="SSF47895">
    <property type="entry name" value="Transducin (alpha subunit), insertion domain"/>
    <property type="match status" value="1"/>
</dbReference>
<dbReference type="GO" id="GO:0005834">
    <property type="term" value="C:heterotrimeric G-protein complex"/>
    <property type="evidence" value="ECO:0007669"/>
    <property type="project" value="TreeGrafter"/>
</dbReference>
<feature type="binding site" evidence="9">
    <location>
        <begin position="93"/>
        <end position="97"/>
    </location>
    <ligand>
        <name>GTP</name>
        <dbReference type="ChEBI" id="CHEBI:37565"/>
    </ligand>
</feature>
<dbReference type="InterPro" id="IPR027417">
    <property type="entry name" value="P-loop_NTPase"/>
</dbReference>
<reference evidence="11 12" key="2">
    <citation type="submission" date="2018-11" db="EMBL/GenBank/DDBJ databases">
        <authorList>
            <consortium name="Pathogen Informatics"/>
        </authorList>
    </citation>
    <scope>NUCLEOTIDE SEQUENCE [LARGE SCALE GENOMIC DNA]</scope>
</reference>
<evidence type="ECO:0000256" key="3">
    <source>
        <dbReference type="ARBA" id="ARBA00022741"/>
    </source>
</evidence>
<accession>A0A183CVN0</accession>
<organism evidence="13">
    <name type="scientific">Gongylonema pulchrum</name>
    <dbReference type="NCBI Taxonomy" id="637853"/>
    <lineage>
        <taxon>Eukaryota</taxon>
        <taxon>Metazoa</taxon>
        <taxon>Ecdysozoa</taxon>
        <taxon>Nematoda</taxon>
        <taxon>Chromadorea</taxon>
        <taxon>Rhabditida</taxon>
        <taxon>Spirurina</taxon>
        <taxon>Spiruromorpha</taxon>
        <taxon>Spiruroidea</taxon>
        <taxon>Gongylonematidae</taxon>
        <taxon>Gongylonema</taxon>
    </lineage>
</organism>
<dbReference type="Gene3D" id="3.40.50.300">
    <property type="entry name" value="P-loop containing nucleotide triphosphate hydrolases"/>
    <property type="match status" value="1"/>
</dbReference>
<dbReference type="WBParaSite" id="GPUH_0000052101-mRNA-1">
    <property type="protein sequence ID" value="GPUH_0000052101-mRNA-1"/>
    <property type="gene ID" value="GPUH_0000052101"/>
</dbReference>
<feature type="binding site" evidence="9">
    <location>
        <begin position="50"/>
        <end position="56"/>
    </location>
    <ligand>
        <name>GTP</name>
        <dbReference type="ChEBI" id="CHEBI:37565"/>
    </ligand>
</feature>
<evidence type="ECO:0000256" key="7">
    <source>
        <dbReference type="ARBA" id="ARBA00023224"/>
    </source>
</evidence>
<dbReference type="GO" id="GO:0046872">
    <property type="term" value="F:metal ion binding"/>
    <property type="evidence" value="ECO:0007669"/>
    <property type="project" value="UniProtKB-KW"/>
</dbReference>
<evidence type="ECO:0000256" key="4">
    <source>
        <dbReference type="ARBA" id="ARBA00022842"/>
    </source>
</evidence>
<dbReference type="InterPro" id="IPR011025">
    <property type="entry name" value="GproteinA_insert"/>
</dbReference>
<evidence type="ECO:0000256" key="8">
    <source>
        <dbReference type="ARBA" id="ARBA00023288"/>
    </source>
</evidence>
<dbReference type="AlphaFoldDB" id="A0A183CVN0"/>
<dbReference type="EMBL" id="UYRT01000474">
    <property type="protein sequence ID" value="VDK28238.1"/>
    <property type="molecule type" value="Genomic_DNA"/>
</dbReference>
<dbReference type="CDD" id="cd00066">
    <property type="entry name" value="G-alpha"/>
    <property type="match status" value="1"/>
</dbReference>
<keyword evidence="12" id="KW-1185">Reference proteome</keyword>
<dbReference type="SUPFAM" id="SSF52540">
    <property type="entry name" value="P-loop containing nucleoside triphosphate hydrolases"/>
    <property type="match status" value="1"/>
</dbReference>
<keyword evidence="3 9" id="KW-0547">Nucleotide-binding</keyword>
<dbReference type="PANTHER" id="PTHR10218">
    <property type="entry name" value="GTP-BINDING PROTEIN ALPHA SUBUNIT"/>
    <property type="match status" value="1"/>
</dbReference>
<dbReference type="SMART" id="SM00275">
    <property type="entry name" value="G_alpha"/>
    <property type="match status" value="1"/>
</dbReference>
<dbReference type="FunFam" id="3.40.50.300:FF:003800">
    <property type="entry name" value="Guanine nucleotide-binding protein G(k) subunit alpha"/>
    <property type="match status" value="1"/>
</dbReference>
<proteinExistence type="predicted"/>
<dbReference type="PRINTS" id="PR00318">
    <property type="entry name" value="GPROTEINA"/>
</dbReference>
<gene>
    <name evidence="11" type="ORF">GPUH_LOCUS521</name>
</gene>
<protein>
    <submittedName>
        <fullName evidence="13">G-protein alpha subunit</fullName>
    </submittedName>
</protein>
<dbReference type="Proteomes" id="UP000271098">
    <property type="component" value="Unassembled WGS sequence"/>
</dbReference>
<evidence type="ECO:0000256" key="1">
    <source>
        <dbReference type="ARBA" id="ARBA00022707"/>
    </source>
</evidence>
<evidence type="ECO:0000313" key="12">
    <source>
        <dbReference type="Proteomes" id="UP000271098"/>
    </source>
</evidence>
<feature type="binding site" evidence="9">
    <location>
        <begin position="162"/>
        <end position="165"/>
    </location>
    <ligand>
        <name>GTP</name>
        <dbReference type="ChEBI" id="CHEBI:37565"/>
    </ligand>
</feature>
<dbReference type="OrthoDB" id="5817230at2759"/>
<evidence type="ECO:0000256" key="2">
    <source>
        <dbReference type="ARBA" id="ARBA00022723"/>
    </source>
</evidence>
<dbReference type="GO" id="GO:0031683">
    <property type="term" value="F:G-protein beta/gamma-subunit complex binding"/>
    <property type="evidence" value="ECO:0007669"/>
    <property type="project" value="InterPro"/>
</dbReference>
<keyword evidence="8" id="KW-0449">Lipoprotein</keyword>
<name>A0A183CVN0_9BILA</name>